<dbReference type="ExpressionAtlas" id="E9PTS4">
    <property type="expression patterns" value="baseline and differential"/>
</dbReference>
<dbReference type="OrthoDB" id="10036721at2759"/>
<dbReference type="InterPro" id="IPR001208">
    <property type="entry name" value="MCM_dom"/>
</dbReference>
<dbReference type="PRINTS" id="PR01661">
    <property type="entry name" value="MCMPROTEIN5"/>
</dbReference>
<comment type="similarity">
    <text evidence="3 15">Belongs to the MCM family.</text>
</comment>
<dbReference type="GeneTree" id="ENSGT01150000286966"/>
<dbReference type="Pfam" id="PF17207">
    <property type="entry name" value="MCM_OB"/>
    <property type="match status" value="1"/>
</dbReference>
<dbReference type="GO" id="GO:0005524">
    <property type="term" value="F:ATP binding"/>
    <property type="evidence" value="ECO:0007669"/>
    <property type="project" value="UniProtKB-UniRule"/>
</dbReference>
<comment type="function">
    <text evidence="13">Acts as a component of the MCM2-7 complex (MCM complex) which is the replicative helicase essential for 'once per cell cycle' DNA replication initiation and elongation in eukaryotic cells. Core component of CDC45-MCM-GINS (CMG) helicase, the molecular machine that unwinds template DNA during replication, and around which the replisome is built. The active ATPase sites in the MCM2-7 ring are formed through the interaction surfaces of two neighboring subunits such that a critical structure of a conserved arginine finger motif is provided in trans relative to the ATP-binding site of the Walker A box of the adjacent subunit. The six ATPase active sites, however, are likely to contribute differentially to the complex helicase activity.</text>
</comment>
<dbReference type="FunCoup" id="E9PTS4">
    <property type="interactions" value="151"/>
</dbReference>
<keyword evidence="9 15" id="KW-0067">ATP-binding</keyword>
<dbReference type="InterPro" id="IPR027925">
    <property type="entry name" value="MCM_N"/>
</dbReference>
<dbReference type="Proteomes" id="UP000002494">
    <property type="component" value="Chromosome 19"/>
</dbReference>
<dbReference type="VEuPathDB" id="HostDB:ENSRNOG00000014336"/>
<keyword evidence="10 15" id="KW-0238">DNA-binding</keyword>
<dbReference type="PRINTS" id="PR01657">
    <property type="entry name" value="MCMFAMILY"/>
</dbReference>
<keyword evidence="4" id="KW-0158">Chromosome</keyword>
<evidence type="ECO:0000256" key="13">
    <source>
        <dbReference type="ARBA" id="ARBA00045440"/>
    </source>
</evidence>
<keyword evidence="12 16" id="KW-0131">Cell cycle</keyword>
<dbReference type="Reactome" id="R-RNO-68949">
    <property type="pathway name" value="Orc1 removal from chromatin"/>
</dbReference>
<dbReference type="Gene3D" id="3.40.50.300">
    <property type="entry name" value="P-loop containing nucleotide triphosphate hydrolases"/>
    <property type="match status" value="1"/>
</dbReference>
<comment type="subunit">
    <text evidence="16">Component of the MCM2-7 complex.</text>
</comment>
<dbReference type="SMART" id="SM00350">
    <property type="entry name" value="MCM"/>
    <property type="match status" value="1"/>
</dbReference>
<dbReference type="UCSC" id="RGD:1306616">
    <property type="organism name" value="rat"/>
</dbReference>
<dbReference type="Reactome" id="R-RNO-68962">
    <property type="pathway name" value="Activation of the pre-replicative complex"/>
</dbReference>
<dbReference type="PaxDb" id="10116-ENSRNOP00000062524"/>
<dbReference type="InterPro" id="IPR033762">
    <property type="entry name" value="MCM_OB"/>
</dbReference>
<keyword evidence="8 16" id="KW-0347">Helicase</keyword>
<sequence>MSGFDDPGIFYSDSFGGDPGAEEGQARKSHLQKRFKEFLRQYRVGTDRTGFTFKYRDELKRHYNLGEYWIEVEMEDLASFDEELADYLYKQPAEHLQLLEEAAKEVADEVTRPRPAGDELLQDIQVMLKSDASPSSIRILKSDMMSHLVKIPGIIISASAVRAKATRISIQCRSCHNTLTNIAMRPGLEGYALPRKCNMYLCDKVVPGNRVTIMGIYSIKKFGMNPSKGRDRVGVGIRSSYIRVLGIQVDTDGSGRSFAGSVSPQEEEEFRRLAALPNIYELVSRSVSPSIFGGMDMKKAIACLLFGGSRKRLPDGLTRRGDINLLMLGDPGTAKSQLLKFVEKCSPIGVYTSGKGSSAAGLTASVIRDPSSRNFIMEGGAMVLADGGVVCIDEFDKMREDDRVAIHEAMEQQTISIAKAGITTTLNSRCSVLAAANSVFGRWDETKGEDNIDFMPTILSRFDMIFIVKDEHNEERDMMLAKHVITLHVSALTQTQAVEGEIDLAKMKKFIAYCRARCGPRLSAEAAEKLKNRYIIMRSGARQHERDIDRRSSIPITVRQLEAIVRIAEALSKMKLQPFATEADVEEALRLFQVSTLDAALSGNLSGVEGFTTQEDQEMLSRIEKQLKRRFAIGSQVSEHSIVQDFTKQKYPEHAIRKVLQLMLRRGEIQHRMQRKVLYRLK</sequence>
<evidence type="ECO:0000256" key="10">
    <source>
        <dbReference type="ARBA" id="ARBA00023125"/>
    </source>
</evidence>
<keyword evidence="6 15" id="KW-0547">Nucleotide-binding</keyword>
<comment type="function">
    <text evidence="16">Acts as component of the MCM2-7 complex (MCM complex) which is the replicative helicase essential for 'once per cell cycle' DNA replication initiation and elongation in eukaryotic cells. The active ATPase sites in the MCM2-7 ring are formed through the interaction surfaces of two neighboring subunits such that a critical structure of a conserved arginine finger motif is provided in trans relative to the ATP-binding site of the Walker A box of the adjacent subunit. The six ATPase active sites, however, are likely to contribute differentially to the complex helicase activity.</text>
</comment>
<dbReference type="GO" id="GO:0003678">
    <property type="term" value="F:DNA helicase activity"/>
    <property type="evidence" value="ECO:0007669"/>
    <property type="project" value="UniProtKB-EC"/>
</dbReference>
<dbReference type="PANTHER" id="PTHR11630">
    <property type="entry name" value="DNA REPLICATION LICENSING FACTOR MCM FAMILY MEMBER"/>
    <property type="match status" value="1"/>
</dbReference>
<evidence type="ECO:0000256" key="5">
    <source>
        <dbReference type="ARBA" id="ARBA00022705"/>
    </source>
</evidence>
<dbReference type="InterPro" id="IPR041562">
    <property type="entry name" value="MCM_lid"/>
</dbReference>
<reference evidence="18" key="1">
    <citation type="submission" date="2024-01" db="EMBL/GenBank/DDBJ databases">
        <title>GRCr8: a new rat reference genome assembly contstructed from accurate long reads and long range scaffolding.</title>
        <authorList>
            <person name="Doris P.A."/>
            <person name="Kalbfleisch T."/>
            <person name="Li K."/>
            <person name="Howe K."/>
            <person name="Wood J."/>
        </authorList>
    </citation>
    <scope>NUCLEOTIDE SEQUENCE [LARGE SCALE GENOMIC DNA]</scope>
    <source>
        <strain evidence="18">Brown Norway</strain>
    </source>
</reference>
<dbReference type="GO" id="GO:0016787">
    <property type="term" value="F:hydrolase activity"/>
    <property type="evidence" value="ECO:0007669"/>
    <property type="project" value="UniProtKB-KW"/>
</dbReference>
<dbReference type="Pfam" id="PF17855">
    <property type="entry name" value="MCM_lid"/>
    <property type="match status" value="1"/>
</dbReference>
<evidence type="ECO:0000256" key="9">
    <source>
        <dbReference type="ARBA" id="ARBA00022840"/>
    </source>
</evidence>
<reference evidence="18" key="2">
    <citation type="submission" date="2025-08" db="UniProtKB">
        <authorList>
            <consortium name="Ensembl"/>
        </authorList>
    </citation>
    <scope>IDENTIFICATION</scope>
    <source>
        <strain evidence="18">Brown Norway</strain>
    </source>
</reference>
<evidence type="ECO:0000256" key="16">
    <source>
        <dbReference type="RuleBase" id="RU368063"/>
    </source>
</evidence>
<evidence type="ECO:0000256" key="8">
    <source>
        <dbReference type="ARBA" id="ARBA00022806"/>
    </source>
</evidence>
<dbReference type="IntAct" id="E9PTS4">
    <property type="interactions" value="1"/>
</dbReference>
<name>E9PTS4_RAT</name>
<dbReference type="GO" id="GO:0005634">
    <property type="term" value="C:nucleus"/>
    <property type="evidence" value="ECO:0000318"/>
    <property type="project" value="GO_Central"/>
</dbReference>
<evidence type="ECO:0000313" key="19">
    <source>
        <dbReference type="Proteomes" id="UP000002494"/>
    </source>
</evidence>
<dbReference type="PeptideAtlas" id="E9PTS4"/>
<dbReference type="Bgee" id="ENSRNOG00000014336">
    <property type="expression patterns" value="Expressed in thymus and 18 other cell types or tissues"/>
</dbReference>
<proteinExistence type="inferred from homology"/>
<dbReference type="GO" id="GO:0000727">
    <property type="term" value="P:double-strand break repair via break-induced replication"/>
    <property type="evidence" value="ECO:0000318"/>
    <property type="project" value="GO_Central"/>
</dbReference>
<evidence type="ECO:0000313" key="18">
    <source>
        <dbReference type="Ensembl" id="ENSRNOP00000062524.4"/>
    </source>
</evidence>
<evidence type="ECO:0000259" key="17">
    <source>
        <dbReference type="PROSITE" id="PS50051"/>
    </source>
</evidence>
<dbReference type="RGD" id="1306616">
    <property type="gene designation" value="Mcm5"/>
</dbReference>
<dbReference type="Pfam" id="PF00493">
    <property type="entry name" value="MCM"/>
    <property type="match status" value="1"/>
</dbReference>
<protein>
    <recommendedName>
        <fullName evidence="16">DNA replication licensing factor MCM5</fullName>
        <ecNumber evidence="16">3.6.4.12</ecNumber>
    </recommendedName>
</protein>
<dbReference type="Reactome" id="R-RNO-68867">
    <property type="pathway name" value="Assembly of the pre-replicative complex"/>
</dbReference>
<comment type="subcellular location">
    <subcellularLocation>
        <location evidence="2">Chromosome</location>
    </subcellularLocation>
    <subcellularLocation>
        <location evidence="1 16">Nucleus</location>
    </subcellularLocation>
</comment>
<evidence type="ECO:0000256" key="1">
    <source>
        <dbReference type="ARBA" id="ARBA00004123"/>
    </source>
</evidence>
<keyword evidence="19" id="KW-1185">Reference proteome</keyword>
<dbReference type="GO" id="GO:0071162">
    <property type="term" value="C:CMG complex"/>
    <property type="evidence" value="ECO:0007669"/>
    <property type="project" value="UniProtKB-ARBA"/>
</dbReference>
<dbReference type="HOGENOM" id="CLU_000995_7_2_1"/>
<keyword evidence="7 16" id="KW-0378">Hydrolase</keyword>
<reference evidence="18" key="3">
    <citation type="submission" date="2025-09" db="UniProtKB">
        <authorList>
            <consortium name="Ensembl"/>
        </authorList>
    </citation>
    <scope>IDENTIFICATION</scope>
    <source>
        <strain evidence="18">Brown Norway</strain>
    </source>
</reference>
<evidence type="ECO:0000256" key="4">
    <source>
        <dbReference type="ARBA" id="ARBA00022454"/>
    </source>
</evidence>
<dbReference type="PROSITE" id="PS00847">
    <property type="entry name" value="MCM_1"/>
    <property type="match status" value="1"/>
</dbReference>
<evidence type="ECO:0000256" key="11">
    <source>
        <dbReference type="ARBA" id="ARBA00023242"/>
    </source>
</evidence>
<dbReference type="CDD" id="cd17756">
    <property type="entry name" value="MCM5"/>
    <property type="match status" value="1"/>
</dbReference>
<dbReference type="Pfam" id="PF14551">
    <property type="entry name" value="MCM_N"/>
    <property type="match status" value="1"/>
</dbReference>
<dbReference type="SUPFAM" id="SSF50249">
    <property type="entry name" value="Nucleic acid-binding proteins"/>
    <property type="match status" value="1"/>
</dbReference>
<keyword evidence="11 16" id="KW-0539">Nucleus</keyword>
<dbReference type="PROSITE" id="PS50051">
    <property type="entry name" value="MCM_2"/>
    <property type="match status" value="1"/>
</dbReference>
<evidence type="ECO:0000256" key="14">
    <source>
        <dbReference type="ARBA" id="ARBA00048432"/>
    </source>
</evidence>
<evidence type="ECO:0000256" key="2">
    <source>
        <dbReference type="ARBA" id="ARBA00004286"/>
    </source>
</evidence>
<dbReference type="Pfam" id="PF21933">
    <property type="entry name" value="MCM5_C"/>
    <property type="match status" value="1"/>
</dbReference>
<dbReference type="PANTHER" id="PTHR11630:SF42">
    <property type="entry name" value="DNA REPLICATION LICENSING FACTOR MCM5"/>
    <property type="match status" value="1"/>
</dbReference>
<dbReference type="InterPro" id="IPR054125">
    <property type="entry name" value="MCM5_C"/>
</dbReference>
<dbReference type="EC" id="3.6.4.12" evidence="16"/>
<dbReference type="GO" id="GO:0042555">
    <property type="term" value="C:MCM complex"/>
    <property type="evidence" value="ECO:0000318"/>
    <property type="project" value="GO_Central"/>
</dbReference>
<dbReference type="Gene3D" id="2.40.50.140">
    <property type="entry name" value="Nucleic acid-binding proteins"/>
    <property type="match status" value="1"/>
</dbReference>
<dbReference type="GO" id="GO:0003697">
    <property type="term" value="F:single-stranded DNA binding"/>
    <property type="evidence" value="ECO:0000318"/>
    <property type="project" value="GO_Central"/>
</dbReference>
<dbReference type="GO" id="GO:0003688">
    <property type="term" value="F:DNA replication origin binding"/>
    <property type="evidence" value="ECO:0007669"/>
    <property type="project" value="UniProtKB-UniRule"/>
</dbReference>
<dbReference type="GO" id="GO:0006270">
    <property type="term" value="P:DNA replication initiation"/>
    <property type="evidence" value="ECO:0000318"/>
    <property type="project" value="GO_Central"/>
</dbReference>
<dbReference type="OMA" id="ITYCKTR"/>
<feature type="domain" description="MCM C-terminal AAA(+) ATPase" evidence="17">
    <location>
        <begin position="279"/>
        <end position="484"/>
    </location>
</feature>
<comment type="catalytic activity">
    <reaction evidence="14">
        <text>ATP + H2O = ADP + phosphate + H(+)</text>
        <dbReference type="Rhea" id="RHEA:13065"/>
        <dbReference type="ChEBI" id="CHEBI:15377"/>
        <dbReference type="ChEBI" id="CHEBI:15378"/>
        <dbReference type="ChEBI" id="CHEBI:30616"/>
        <dbReference type="ChEBI" id="CHEBI:43474"/>
        <dbReference type="ChEBI" id="CHEBI:456216"/>
        <dbReference type="EC" id="3.6.4.12"/>
    </reaction>
    <physiologicalReaction direction="left-to-right" evidence="14">
        <dbReference type="Rhea" id="RHEA:13066"/>
    </physiologicalReaction>
</comment>
<dbReference type="Reactome" id="R-RNO-176187">
    <property type="pathway name" value="Activation of ATR in response to replication stress"/>
</dbReference>
<dbReference type="SUPFAM" id="SSF52540">
    <property type="entry name" value="P-loop containing nucleoside triphosphate hydrolases"/>
    <property type="match status" value="1"/>
</dbReference>
<evidence type="ECO:0000256" key="6">
    <source>
        <dbReference type="ARBA" id="ARBA00022741"/>
    </source>
</evidence>
<dbReference type="InterPro" id="IPR018525">
    <property type="entry name" value="MCM_CS"/>
</dbReference>
<dbReference type="AGR" id="RGD:1306616"/>
<organism evidence="18 19">
    <name type="scientific">Rattus norvegicus</name>
    <name type="common">Rat</name>
    <dbReference type="NCBI Taxonomy" id="10116"/>
    <lineage>
        <taxon>Eukaryota</taxon>
        <taxon>Metazoa</taxon>
        <taxon>Chordata</taxon>
        <taxon>Craniata</taxon>
        <taxon>Vertebrata</taxon>
        <taxon>Euteleostomi</taxon>
        <taxon>Mammalia</taxon>
        <taxon>Eutheria</taxon>
        <taxon>Euarchontoglires</taxon>
        <taxon>Glires</taxon>
        <taxon>Rodentia</taxon>
        <taxon>Myomorpha</taxon>
        <taxon>Muroidea</taxon>
        <taxon>Muridae</taxon>
        <taxon>Murinae</taxon>
        <taxon>Rattus</taxon>
    </lineage>
</organism>
<evidence type="ECO:0000256" key="7">
    <source>
        <dbReference type="ARBA" id="ARBA00022801"/>
    </source>
</evidence>
<gene>
    <name evidence="18 20" type="primary">Mcm5</name>
</gene>
<evidence type="ECO:0000313" key="20">
    <source>
        <dbReference type="RGD" id="1306616"/>
    </source>
</evidence>
<keyword evidence="5 16" id="KW-0235">DNA replication</keyword>
<dbReference type="InterPro" id="IPR008048">
    <property type="entry name" value="MCM5"/>
</dbReference>
<dbReference type="jPOST" id="E9PTS4"/>
<dbReference type="Gene3D" id="3.30.1640.10">
    <property type="entry name" value="mini-chromosome maintenance (MCM) complex, chain A, domain 1"/>
    <property type="match status" value="1"/>
</dbReference>
<dbReference type="InterPro" id="IPR027417">
    <property type="entry name" value="P-loop_NTPase"/>
</dbReference>
<accession>E9PTS4</accession>
<dbReference type="InterPro" id="IPR012340">
    <property type="entry name" value="NA-bd_OB-fold"/>
</dbReference>
<evidence type="ECO:0000256" key="3">
    <source>
        <dbReference type="ARBA" id="ARBA00008010"/>
    </source>
</evidence>
<dbReference type="AlphaFoldDB" id="E9PTS4"/>
<dbReference type="InterPro" id="IPR031327">
    <property type="entry name" value="MCM"/>
</dbReference>
<evidence type="ECO:0000256" key="15">
    <source>
        <dbReference type="RuleBase" id="RU004070"/>
    </source>
</evidence>
<dbReference type="Ensembl" id="ENSRNOT00000064731.4">
    <property type="protein sequence ID" value="ENSRNOP00000062524.4"/>
    <property type="gene ID" value="ENSRNOG00000014336.9"/>
</dbReference>
<dbReference type="eggNOG" id="KOG0481">
    <property type="taxonomic scope" value="Eukaryota"/>
</dbReference>
<evidence type="ECO:0000256" key="12">
    <source>
        <dbReference type="ARBA" id="ARBA00023306"/>
    </source>
</evidence>